<evidence type="ECO:0000313" key="2">
    <source>
        <dbReference type="EMBL" id="MDT0444341.1"/>
    </source>
</evidence>
<accession>A0ABU2S5T5</accession>
<evidence type="ECO:0000256" key="1">
    <source>
        <dbReference type="SAM" id="Phobius"/>
    </source>
</evidence>
<dbReference type="Proteomes" id="UP001183615">
    <property type="component" value="Unassembled WGS sequence"/>
</dbReference>
<dbReference type="EMBL" id="JAVREV010000009">
    <property type="protein sequence ID" value="MDT0444341.1"/>
    <property type="molecule type" value="Genomic_DNA"/>
</dbReference>
<evidence type="ECO:0000313" key="3">
    <source>
        <dbReference type="Proteomes" id="UP001183615"/>
    </source>
</evidence>
<reference evidence="3" key="1">
    <citation type="submission" date="2023-07" db="EMBL/GenBank/DDBJ databases">
        <title>30 novel species of actinomycetes from the DSMZ collection.</title>
        <authorList>
            <person name="Nouioui I."/>
        </authorList>
    </citation>
    <scope>NUCLEOTIDE SEQUENCE [LARGE SCALE GENOMIC DNA]</scope>
    <source>
        <strain evidence="3">DSM 41886</strain>
    </source>
</reference>
<feature type="transmembrane region" description="Helical" evidence="1">
    <location>
        <begin position="148"/>
        <end position="167"/>
    </location>
</feature>
<keyword evidence="1" id="KW-0472">Membrane</keyword>
<name>A0ABU2S5T5_9ACTN</name>
<organism evidence="2 3">
    <name type="scientific">Streptomyces johnsoniae</name>
    <dbReference type="NCBI Taxonomy" id="3075532"/>
    <lineage>
        <taxon>Bacteria</taxon>
        <taxon>Bacillati</taxon>
        <taxon>Actinomycetota</taxon>
        <taxon>Actinomycetes</taxon>
        <taxon>Kitasatosporales</taxon>
        <taxon>Streptomycetaceae</taxon>
        <taxon>Streptomyces</taxon>
    </lineage>
</organism>
<keyword evidence="1" id="KW-1133">Transmembrane helix</keyword>
<feature type="transmembrane region" description="Helical" evidence="1">
    <location>
        <begin position="342"/>
        <end position="368"/>
    </location>
</feature>
<gene>
    <name evidence="2" type="ORF">RM779_17315</name>
</gene>
<feature type="transmembrane region" description="Helical" evidence="1">
    <location>
        <begin position="277"/>
        <end position="295"/>
    </location>
</feature>
<sequence length="370" mass="39287">MSALAGLRPRLRPDVLISEPLLHGPKTVHLVKDPVSGRSFEVGPRERFLMARLDGDATLGEIGTAYAGAFGRRLADGNWRQLLALLGSRGLLTGGPGEPGGAAPAAPEKPGGAARNGPLHGSVRLVADAHATAGRLHRRAGFALRGPWPVLLLALVAGMEAVLLWHLGPLLDGAARVFGNPVLLVGVATLLWFSTALHELAHGVAARHYGGRVGEIGLRWRLPVIMMYCTVDDYPYLSVRRHRIAVAGAGAVANLLFLLPFFAWWLAAPAGATREALAGLLFLGSLQALAMLVPLPPLDGYTIVSQAFGATRLAESSRRYLALALRRSPEAARYPRRARLAYTAYGACAVVVCCLLLAALVLLVHALLTR</sequence>
<keyword evidence="1" id="KW-0812">Transmembrane</keyword>
<feature type="transmembrane region" description="Helical" evidence="1">
    <location>
        <begin position="244"/>
        <end position="265"/>
    </location>
</feature>
<feature type="transmembrane region" description="Helical" evidence="1">
    <location>
        <begin position="173"/>
        <end position="193"/>
    </location>
</feature>
<comment type="caution">
    <text evidence="2">The sequence shown here is derived from an EMBL/GenBank/DDBJ whole genome shotgun (WGS) entry which is preliminary data.</text>
</comment>
<keyword evidence="3" id="KW-1185">Reference proteome</keyword>
<proteinExistence type="predicted"/>
<protein>
    <submittedName>
        <fullName evidence="2">Peptidase M50</fullName>
    </submittedName>
</protein>